<keyword evidence="1" id="KW-1133">Transmembrane helix</keyword>
<comment type="caution">
    <text evidence="2">The sequence shown here is derived from an EMBL/GenBank/DDBJ whole genome shotgun (WGS) entry which is preliminary data.</text>
</comment>
<dbReference type="AlphaFoldDB" id="A0A9P8T0R6"/>
<evidence type="ECO:0000313" key="3">
    <source>
        <dbReference type="Proteomes" id="UP000788993"/>
    </source>
</evidence>
<keyword evidence="1" id="KW-0472">Membrane</keyword>
<keyword evidence="3" id="KW-1185">Reference proteome</keyword>
<evidence type="ECO:0000313" key="2">
    <source>
        <dbReference type="EMBL" id="KAH3661145.1"/>
    </source>
</evidence>
<accession>A0A9P8T0R6</accession>
<sequence>MRQVSVPLSSIGRIAKFHLYGCLGLVLILGESNVVAKIAMAAYVGVYIMVLFCYGPIVYVKSFQSAPETRGGLIKTGLNLLPLLVEKASRVLISCFQLIFRLLHLSSGTSTVNELLVAYAIVSVRKMIALVCWAYITQQDDNSVHMKAFLVFCLMNITQNRFILKNDMAKGERVDWKEGLISFVSTPTRNSKREAEKLHFRRNTLFAANALLSVSLFVSTFKYYSQFQDNYYKVMSVLIRLILLVDMEFVRTLCDEFVGLDVVMGGVKSNV</sequence>
<dbReference type="EMBL" id="JAEUBD010001468">
    <property type="protein sequence ID" value="KAH3661145.1"/>
    <property type="molecule type" value="Genomic_DNA"/>
</dbReference>
<reference evidence="2" key="2">
    <citation type="submission" date="2021-01" db="EMBL/GenBank/DDBJ databases">
        <authorList>
            <person name="Schikora-Tamarit M.A."/>
        </authorList>
    </citation>
    <scope>NUCLEOTIDE SEQUENCE</scope>
    <source>
        <strain evidence="2">NCAIM Y.01608</strain>
    </source>
</reference>
<gene>
    <name evidence="2" type="ORF">OGATHE_005478</name>
</gene>
<feature type="transmembrane region" description="Helical" evidence="1">
    <location>
        <begin position="6"/>
        <end position="29"/>
    </location>
</feature>
<protein>
    <submittedName>
        <fullName evidence="2">Uncharacterized protein</fullName>
    </submittedName>
</protein>
<feature type="transmembrane region" description="Helical" evidence="1">
    <location>
        <begin position="205"/>
        <end position="225"/>
    </location>
</feature>
<name>A0A9P8T0R6_9ASCO</name>
<dbReference type="Proteomes" id="UP000788993">
    <property type="component" value="Unassembled WGS sequence"/>
</dbReference>
<feature type="transmembrane region" description="Helical" evidence="1">
    <location>
        <begin position="115"/>
        <end position="136"/>
    </location>
</feature>
<proteinExistence type="predicted"/>
<evidence type="ECO:0000256" key="1">
    <source>
        <dbReference type="SAM" id="Phobius"/>
    </source>
</evidence>
<reference evidence="2" key="1">
    <citation type="journal article" date="2021" name="Open Biol.">
        <title>Shared evolutionary footprints suggest mitochondrial oxidative damage underlies multiple complex I losses in fungi.</title>
        <authorList>
            <person name="Schikora-Tamarit M.A."/>
            <person name="Marcet-Houben M."/>
            <person name="Nosek J."/>
            <person name="Gabaldon T."/>
        </authorList>
    </citation>
    <scope>NUCLEOTIDE SEQUENCE</scope>
    <source>
        <strain evidence="2">NCAIM Y.01608</strain>
    </source>
</reference>
<organism evidence="2 3">
    <name type="scientific">Ogataea polymorpha</name>
    <dbReference type="NCBI Taxonomy" id="460523"/>
    <lineage>
        <taxon>Eukaryota</taxon>
        <taxon>Fungi</taxon>
        <taxon>Dikarya</taxon>
        <taxon>Ascomycota</taxon>
        <taxon>Saccharomycotina</taxon>
        <taxon>Pichiomycetes</taxon>
        <taxon>Pichiales</taxon>
        <taxon>Pichiaceae</taxon>
        <taxon>Ogataea</taxon>
    </lineage>
</organism>
<feature type="transmembrane region" description="Helical" evidence="1">
    <location>
        <begin position="41"/>
        <end position="60"/>
    </location>
</feature>
<keyword evidence="1" id="KW-0812">Transmembrane</keyword>